<feature type="region of interest" description="Disordered" evidence="2">
    <location>
        <begin position="191"/>
        <end position="219"/>
    </location>
</feature>
<protein>
    <submittedName>
        <fullName evidence="4">5943_t:CDS:1</fullName>
    </submittedName>
</protein>
<proteinExistence type="inferred from homology"/>
<gene>
    <name evidence="4" type="ORF">POCULU_LOCUS3888</name>
</gene>
<accession>A0A9N9FDZ0</accession>
<sequence>MSQSISANKAQTSSIARESLVEESSLSSVTSPITGNPIPNNKSSVGLQEGAENSSWSSRSAKVHLLTRQASFSAPHSPDSQYLSSSLTKSSSLRASSKSASTTNLVARYPPVLANKSNNFLANAAIYRLNSMKSSIRSSESAKAPSDTADHRSLQNNITDAHFTPTFARNPFSDDDHELFTDSTSVSLLSTSPKQLDGSSFPPTTSTQSEKAQEQATKEKGKRSSWDYIELLALDSFRNWILSFCVVKFDLELGQAMDLIYPPSDLTEEEKKNVCFLAFPDSNCFDEGDTVYNFRMRSLRNRAAASGPETDTCFLYGYVFFRQKRDPTIRRGYFQKSLVFLSPYPYVGLFSNLVSILGPAYFEMGKPMLEAACHNVASWKPPSPGKTFELPFLGNVLQVEIPQKNKPQLLETSPFDMANYRQETQILASLPPKTLFSHFRDMIKDLWLCWELMVLAEPLVLMAPDPKICSEAVVELVDLINPIPYCGDYRPYFTIHDTDFKSFVTKNKPPSNIILGVTNPFFNKAMQHWPNIIRVGKPKLRRATETSWRYINNPSSLDFVQGVKSKRKPVIAKDKSVLKLTAAAIAKGYPPDYLVNNTLRRYFVDLTEKFLVPLNRYFSTLIPVNVSLSSSREPPQLKPFRTDCFLKSLQDHGSQIPFKSKISATSTEVYVNFYQQFLKCGNFATWLHQRTIEAQSELRRRYLQVLCEDDVCKWMFGKDEVELIDLLVRIKDELKTPMQTTDAGQQISTRSADITNNSLLTAKQRDKLKEQARILVSGLPKDLRDSLAVNFL</sequence>
<dbReference type="PROSITE" id="PS50211">
    <property type="entry name" value="DENN"/>
    <property type="match status" value="1"/>
</dbReference>
<evidence type="ECO:0000256" key="1">
    <source>
        <dbReference type="ARBA" id="ARBA00007159"/>
    </source>
</evidence>
<evidence type="ECO:0000259" key="3">
    <source>
        <dbReference type="PROSITE" id="PS50211"/>
    </source>
</evidence>
<feature type="compositionally biased region" description="Polar residues" evidence="2">
    <location>
        <begin position="193"/>
        <end position="210"/>
    </location>
</feature>
<dbReference type="GO" id="GO:0055037">
    <property type="term" value="C:recycling endosome"/>
    <property type="evidence" value="ECO:0007669"/>
    <property type="project" value="TreeGrafter"/>
</dbReference>
<dbReference type="OrthoDB" id="10265409at2759"/>
<feature type="compositionally biased region" description="Polar residues" evidence="2">
    <location>
        <begin position="1"/>
        <end position="16"/>
    </location>
</feature>
<keyword evidence="5" id="KW-1185">Reference proteome</keyword>
<dbReference type="InterPro" id="IPR024224">
    <property type="entry name" value="DENND6"/>
</dbReference>
<dbReference type="Proteomes" id="UP000789572">
    <property type="component" value="Unassembled WGS sequence"/>
</dbReference>
<dbReference type="GO" id="GO:0005085">
    <property type="term" value="F:guanyl-nucleotide exchange factor activity"/>
    <property type="evidence" value="ECO:0007669"/>
    <property type="project" value="InterPro"/>
</dbReference>
<feature type="compositionally biased region" description="Polar residues" evidence="2">
    <location>
        <begin position="30"/>
        <end position="53"/>
    </location>
</feature>
<evidence type="ECO:0000313" key="4">
    <source>
        <dbReference type="EMBL" id="CAG8527407.1"/>
    </source>
</evidence>
<dbReference type="Pfam" id="PF09794">
    <property type="entry name" value="Avl9"/>
    <property type="match status" value="1"/>
</dbReference>
<dbReference type="EMBL" id="CAJVPJ010000464">
    <property type="protein sequence ID" value="CAG8527407.1"/>
    <property type="molecule type" value="Genomic_DNA"/>
</dbReference>
<dbReference type="PANTHER" id="PTHR13677">
    <property type="entry name" value="LD41638P"/>
    <property type="match status" value="1"/>
</dbReference>
<evidence type="ECO:0000256" key="2">
    <source>
        <dbReference type="SAM" id="MobiDB-lite"/>
    </source>
</evidence>
<organism evidence="4 5">
    <name type="scientific">Paraglomus occultum</name>
    <dbReference type="NCBI Taxonomy" id="144539"/>
    <lineage>
        <taxon>Eukaryota</taxon>
        <taxon>Fungi</taxon>
        <taxon>Fungi incertae sedis</taxon>
        <taxon>Mucoromycota</taxon>
        <taxon>Glomeromycotina</taxon>
        <taxon>Glomeromycetes</taxon>
        <taxon>Paraglomerales</taxon>
        <taxon>Paraglomeraceae</taxon>
        <taxon>Paraglomus</taxon>
    </lineage>
</organism>
<reference evidence="4" key="1">
    <citation type="submission" date="2021-06" db="EMBL/GenBank/DDBJ databases">
        <authorList>
            <person name="Kallberg Y."/>
            <person name="Tangrot J."/>
            <person name="Rosling A."/>
        </authorList>
    </citation>
    <scope>NUCLEOTIDE SEQUENCE</scope>
    <source>
        <strain evidence="4">IA702</strain>
    </source>
</reference>
<dbReference type="PANTHER" id="PTHR13677:SF0">
    <property type="entry name" value="LD41638P"/>
    <property type="match status" value="1"/>
</dbReference>
<dbReference type="InterPro" id="IPR037516">
    <property type="entry name" value="Tripartite_DENN"/>
</dbReference>
<evidence type="ECO:0000313" key="5">
    <source>
        <dbReference type="Proteomes" id="UP000789572"/>
    </source>
</evidence>
<name>A0A9N9FDZ0_9GLOM</name>
<comment type="similarity">
    <text evidence="1">Belongs to the DENND6 family.</text>
</comment>
<dbReference type="InterPro" id="IPR018307">
    <property type="entry name" value="ABL9/DENND6_dom"/>
</dbReference>
<dbReference type="AlphaFoldDB" id="A0A9N9FDZ0"/>
<feature type="region of interest" description="Disordered" evidence="2">
    <location>
        <begin position="1"/>
        <end position="53"/>
    </location>
</feature>
<feature type="domain" description="UDENN" evidence="3">
    <location>
        <begin position="242"/>
        <end position="697"/>
    </location>
</feature>
<comment type="caution">
    <text evidence="4">The sequence shown here is derived from an EMBL/GenBank/DDBJ whole genome shotgun (WGS) entry which is preliminary data.</text>
</comment>